<dbReference type="Proteomes" id="UP000829354">
    <property type="component" value="Chromosome V"/>
</dbReference>
<evidence type="ECO:0000313" key="2">
    <source>
        <dbReference type="Proteomes" id="UP000829354"/>
    </source>
</evidence>
<protein>
    <submittedName>
        <fullName evidence="1">Uncharacterized protein</fullName>
    </submittedName>
</protein>
<accession>A0AAE9F8R6</accession>
<name>A0AAE9F8R6_CAEBR</name>
<reference evidence="1 2" key="1">
    <citation type="submission" date="2022-04" db="EMBL/GenBank/DDBJ databases">
        <title>Chromosome-level reference genomes for two strains of Caenorhabditis briggsae: an improved platform for comparative genomics.</title>
        <authorList>
            <person name="Stevens L."/>
            <person name="Andersen E."/>
        </authorList>
    </citation>
    <scope>NUCLEOTIDE SEQUENCE [LARGE SCALE GENOMIC DNA]</scope>
    <source>
        <strain evidence="1">VX34</strain>
        <tissue evidence="1">Whole-organism</tissue>
    </source>
</reference>
<gene>
    <name evidence="1" type="ORF">L5515_009439</name>
</gene>
<sequence>MPTMLLLEHVKELKFHFPLQCHAYSTQHIGSRSTSRLKAVKSVKAQIYVPTTPVISMEICAHRAMLSLAGLAKNVLVRFGDMMEDKTIRYYIT</sequence>
<organism evidence="1 2">
    <name type="scientific">Caenorhabditis briggsae</name>
    <dbReference type="NCBI Taxonomy" id="6238"/>
    <lineage>
        <taxon>Eukaryota</taxon>
        <taxon>Metazoa</taxon>
        <taxon>Ecdysozoa</taxon>
        <taxon>Nematoda</taxon>
        <taxon>Chromadorea</taxon>
        <taxon>Rhabditida</taxon>
        <taxon>Rhabditina</taxon>
        <taxon>Rhabditomorpha</taxon>
        <taxon>Rhabditoidea</taxon>
        <taxon>Rhabditidae</taxon>
        <taxon>Peloderinae</taxon>
        <taxon>Caenorhabditis</taxon>
    </lineage>
</organism>
<dbReference type="AlphaFoldDB" id="A0AAE9F8R6"/>
<proteinExistence type="predicted"/>
<keyword evidence="2" id="KW-1185">Reference proteome</keyword>
<evidence type="ECO:0000313" key="1">
    <source>
        <dbReference type="EMBL" id="UMM37779.1"/>
    </source>
</evidence>
<dbReference type="EMBL" id="CP092624">
    <property type="protein sequence ID" value="UMM37779.1"/>
    <property type="molecule type" value="Genomic_DNA"/>
</dbReference>